<dbReference type="EMBL" id="WVUH01000086">
    <property type="protein sequence ID" value="MBO4206825.1"/>
    <property type="molecule type" value="Genomic_DNA"/>
</dbReference>
<dbReference type="InterPro" id="IPR000524">
    <property type="entry name" value="Tscrpt_reg_HTH_GntR"/>
</dbReference>
<proteinExistence type="inferred from homology"/>
<dbReference type="PANTHER" id="PTHR46577">
    <property type="entry name" value="HTH-TYPE TRANSCRIPTIONAL REGULATORY PROTEIN GABR"/>
    <property type="match status" value="1"/>
</dbReference>
<dbReference type="InterPro" id="IPR004839">
    <property type="entry name" value="Aminotransferase_I/II_large"/>
</dbReference>
<keyword evidence="7" id="KW-0032">Aminotransferase</keyword>
<keyword evidence="8" id="KW-1185">Reference proteome</keyword>
<evidence type="ECO:0000259" key="6">
    <source>
        <dbReference type="PROSITE" id="PS50949"/>
    </source>
</evidence>
<evidence type="ECO:0000313" key="8">
    <source>
        <dbReference type="Proteomes" id="UP000823521"/>
    </source>
</evidence>
<comment type="similarity">
    <text evidence="1">In the C-terminal section; belongs to the class-I pyridoxal-phosphate-dependent aminotransferase family.</text>
</comment>
<organism evidence="7 8">
    <name type="scientific">Micromonospora echinofusca</name>
    <dbReference type="NCBI Taxonomy" id="47858"/>
    <lineage>
        <taxon>Bacteria</taxon>
        <taxon>Bacillati</taxon>
        <taxon>Actinomycetota</taxon>
        <taxon>Actinomycetes</taxon>
        <taxon>Micromonosporales</taxon>
        <taxon>Micromonosporaceae</taxon>
        <taxon>Micromonospora</taxon>
    </lineage>
</organism>
<evidence type="ECO:0000256" key="5">
    <source>
        <dbReference type="ARBA" id="ARBA00023163"/>
    </source>
</evidence>
<keyword evidence="7" id="KW-0808">Transferase</keyword>
<protein>
    <submittedName>
        <fullName evidence="7">Aminotransferase class I/II-fold pyridoxal phosphate-dependent enzyme</fullName>
    </submittedName>
</protein>
<dbReference type="InterPro" id="IPR015424">
    <property type="entry name" value="PyrdxlP-dep_Trfase"/>
</dbReference>
<comment type="caution">
    <text evidence="7">The sequence shown here is derived from an EMBL/GenBank/DDBJ whole genome shotgun (WGS) entry which is preliminary data.</text>
</comment>
<accession>A0ABS3VQN6</accession>
<evidence type="ECO:0000256" key="2">
    <source>
        <dbReference type="ARBA" id="ARBA00022898"/>
    </source>
</evidence>
<dbReference type="CDD" id="cd00609">
    <property type="entry name" value="AAT_like"/>
    <property type="match status" value="1"/>
</dbReference>
<evidence type="ECO:0000256" key="1">
    <source>
        <dbReference type="ARBA" id="ARBA00005384"/>
    </source>
</evidence>
<sequence>MNDGNAVDRVIQDLRRLATTVAPGTRLPSVRELTARHRASPVTVAEAIRQLVAQGVVETRPGRGTFVAAAPDERRVPDLSWQTVALGPRLPGEDEMQALLALPPAGTIPLSGGYLDVDLQPAAALGAALTRAARQPASWQRGPADGREDLRAWFAREAGGGLRADDMVICPGGQAALASALRAFAVPGDTLLVESPTYLGALAAGRAAGLRVVPVPADADGVRPDQLAAAFARTGARLFYCQPLYANPHGGTLAEHRRAGVAGAVRDAGAFLIEDDYARDLTIDGEAPPPLAADDPDGHVVYLRSLTKSVAPGLRVAAIGARGPAGARLRAARRLDDFFVAGPLQQATLEFVTAPAWGRHRRALRGALRLRREALLTALRRRLPELAGQAVPRGGLHLWVRLPDGTDDVALAAAAAAEGVVVFPGRPWYAAEPPAPHLRLTYAAAPADLMDEAVRRLARAVHRPDAVGRSA</sequence>
<dbReference type="Proteomes" id="UP000823521">
    <property type="component" value="Unassembled WGS sequence"/>
</dbReference>
<dbReference type="Pfam" id="PF00155">
    <property type="entry name" value="Aminotran_1_2"/>
    <property type="match status" value="1"/>
</dbReference>
<dbReference type="CDD" id="cd07377">
    <property type="entry name" value="WHTH_GntR"/>
    <property type="match status" value="1"/>
</dbReference>
<keyword evidence="2" id="KW-0663">Pyridoxal phosphate</keyword>
<feature type="domain" description="HTH gntR-type" evidence="6">
    <location>
        <begin position="4"/>
        <end position="70"/>
    </location>
</feature>
<dbReference type="PANTHER" id="PTHR46577:SF1">
    <property type="entry name" value="HTH-TYPE TRANSCRIPTIONAL REGULATORY PROTEIN GABR"/>
    <property type="match status" value="1"/>
</dbReference>
<dbReference type="InterPro" id="IPR015422">
    <property type="entry name" value="PyrdxlP-dep_Trfase_small"/>
</dbReference>
<gene>
    <name evidence="7" type="ORF">GSF22_12540</name>
</gene>
<dbReference type="Gene3D" id="1.10.10.10">
    <property type="entry name" value="Winged helix-like DNA-binding domain superfamily/Winged helix DNA-binding domain"/>
    <property type="match status" value="1"/>
</dbReference>
<dbReference type="Gene3D" id="3.40.640.10">
    <property type="entry name" value="Type I PLP-dependent aspartate aminotransferase-like (Major domain)"/>
    <property type="match status" value="1"/>
</dbReference>
<dbReference type="Gene3D" id="3.90.1150.10">
    <property type="entry name" value="Aspartate Aminotransferase, domain 1"/>
    <property type="match status" value="1"/>
</dbReference>
<keyword evidence="3" id="KW-0805">Transcription regulation</keyword>
<dbReference type="SUPFAM" id="SSF53383">
    <property type="entry name" value="PLP-dependent transferases"/>
    <property type="match status" value="1"/>
</dbReference>
<evidence type="ECO:0000256" key="3">
    <source>
        <dbReference type="ARBA" id="ARBA00023015"/>
    </source>
</evidence>
<dbReference type="SMART" id="SM00345">
    <property type="entry name" value="HTH_GNTR"/>
    <property type="match status" value="1"/>
</dbReference>
<dbReference type="GO" id="GO:0008483">
    <property type="term" value="F:transaminase activity"/>
    <property type="evidence" value="ECO:0007669"/>
    <property type="project" value="UniProtKB-KW"/>
</dbReference>
<evidence type="ECO:0000256" key="4">
    <source>
        <dbReference type="ARBA" id="ARBA00023125"/>
    </source>
</evidence>
<dbReference type="RefSeq" id="WP_208813725.1">
    <property type="nucleotide sequence ID" value="NZ_WVUH01000086.1"/>
</dbReference>
<name>A0ABS3VQN6_MICEH</name>
<reference evidence="7 8" key="1">
    <citation type="submission" date="2019-12" db="EMBL/GenBank/DDBJ databases">
        <title>Whole genome sequencing of endophytic Actinobacterium Micromonospora sp. MPMI6T.</title>
        <authorList>
            <person name="Evv R."/>
            <person name="Podile A.R."/>
        </authorList>
    </citation>
    <scope>NUCLEOTIDE SEQUENCE [LARGE SCALE GENOMIC DNA]</scope>
    <source>
        <strain evidence="7 8">MPMI6</strain>
    </source>
</reference>
<keyword evidence="5" id="KW-0804">Transcription</keyword>
<dbReference type="InterPro" id="IPR036390">
    <property type="entry name" value="WH_DNA-bd_sf"/>
</dbReference>
<keyword evidence="4" id="KW-0238">DNA-binding</keyword>
<dbReference type="SUPFAM" id="SSF46785">
    <property type="entry name" value="Winged helix' DNA-binding domain"/>
    <property type="match status" value="1"/>
</dbReference>
<evidence type="ECO:0000313" key="7">
    <source>
        <dbReference type="EMBL" id="MBO4206825.1"/>
    </source>
</evidence>
<dbReference type="Pfam" id="PF00392">
    <property type="entry name" value="GntR"/>
    <property type="match status" value="1"/>
</dbReference>
<dbReference type="InterPro" id="IPR051446">
    <property type="entry name" value="HTH_trans_reg/aminotransferase"/>
</dbReference>
<dbReference type="InterPro" id="IPR036388">
    <property type="entry name" value="WH-like_DNA-bd_sf"/>
</dbReference>
<dbReference type="PROSITE" id="PS50949">
    <property type="entry name" value="HTH_GNTR"/>
    <property type="match status" value="1"/>
</dbReference>
<dbReference type="InterPro" id="IPR015421">
    <property type="entry name" value="PyrdxlP-dep_Trfase_major"/>
</dbReference>